<dbReference type="EMBL" id="OZ019897">
    <property type="protein sequence ID" value="CAK9225349.1"/>
    <property type="molecule type" value="Genomic_DNA"/>
</dbReference>
<sequence>MAESSDNNNADMAFPSPYLRNPVPFFNSGDDELAYTHLQGSPPSVQQSREGLPLLDEKKVRAAVAELLVFGFKGTSLNRHARSLISMGAGGVILFARNVEDPEQVARLSADLKRKAGNRSLMIMVDQEGGYVQRLGPPFTVIPHARTVGETGDVHAAAAVASVIGKELRAVNIDMNLAPVLDVDMNLRSTVVGKRSFGVNSSLVSEFGYAFIRGLQREGVAACAKHYPGHGDVVTDSHLDIPLLPHGLKHLMEVELPPFSRAVDADVAALMVAHLNVPCFYGESMNWRPASMSKGAIDHLRNVLQFEGVVLADCLEMGAIVRHFSIEEAAVEAILAGVDMLLVSHTKKRQVAVINALVREVLLGRIPFTRIEEACSRIAALKHTYVRFPPPQSDRFEENFWRARVQTIGCKEHHDLMADIVHQAAAGSLW</sequence>
<dbReference type="SUPFAM" id="SSF51445">
    <property type="entry name" value="(Trans)glycosidases"/>
    <property type="match status" value="1"/>
</dbReference>
<feature type="domain" description="Glycoside hydrolase family 3 N-terminal" evidence="4">
    <location>
        <begin position="64"/>
        <end position="380"/>
    </location>
</feature>
<evidence type="ECO:0000259" key="4">
    <source>
        <dbReference type="Pfam" id="PF00933"/>
    </source>
</evidence>
<dbReference type="InterPro" id="IPR017853">
    <property type="entry name" value="GH"/>
</dbReference>
<dbReference type="Proteomes" id="UP001497512">
    <property type="component" value="Chromosome 5"/>
</dbReference>
<comment type="similarity">
    <text evidence="1">Belongs to the glycosyl hydrolase 3 family.</text>
</comment>
<accession>A0ABP0UM63</accession>
<keyword evidence="6" id="KW-1185">Reference proteome</keyword>
<dbReference type="PANTHER" id="PTHR30480">
    <property type="entry name" value="BETA-HEXOSAMINIDASE-RELATED"/>
    <property type="match status" value="1"/>
</dbReference>
<gene>
    <name evidence="5" type="ORF">CSSPTR1EN2_LOCUS17463</name>
</gene>
<reference evidence="5" key="1">
    <citation type="submission" date="2024-02" db="EMBL/GenBank/DDBJ databases">
        <authorList>
            <consortium name="ELIXIR-Norway"/>
            <consortium name="Elixir Norway"/>
        </authorList>
    </citation>
    <scope>NUCLEOTIDE SEQUENCE</scope>
</reference>
<keyword evidence="3" id="KW-0326">Glycosidase</keyword>
<evidence type="ECO:0000313" key="6">
    <source>
        <dbReference type="Proteomes" id="UP001497512"/>
    </source>
</evidence>
<proteinExistence type="inferred from homology"/>
<evidence type="ECO:0000313" key="5">
    <source>
        <dbReference type="EMBL" id="CAK9225349.1"/>
    </source>
</evidence>
<dbReference type="PANTHER" id="PTHR30480:SF16">
    <property type="entry name" value="GLYCOSIDE HYDROLASE FAMILY 3 DOMAIN PROTEIN"/>
    <property type="match status" value="1"/>
</dbReference>
<evidence type="ECO:0000256" key="2">
    <source>
        <dbReference type="ARBA" id="ARBA00022801"/>
    </source>
</evidence>
<organism evidence="5 6">
    <name type="scientific">Sphagnum troendelagicum</name>
    <dbReference type="NCBI Taxonomy" id="128251"/>
    <lineage>
        <taxon>Eukaryota</taxon>
        <taxon>Viridiplantae</taxon>
        <taxon>Streptophyta</taxon>
        <taxon>Embryophyta</taxon>
        <taxon>Bryophyta</taxon>
        <taxon>Sphagnophytina</taxon>
        <taxon>Sphagnopsida</taxon>
        <taxon>Sphagnales</taxon>
        <taxon>Sphagnaceae</taxon>
        <taxon>Sphagnum</taxon>
    </lineage>
</organism>
<dbReference type="InterPro" id="IPR036962">
    <property type="entry name" value="Glyco_hydro_3_N_sf"/>
</dbReference>
<protein>
    <recommendedName>
        <fullName evidence="4">Glycoside hydrolase family 3 N-terminal domain-containing protein</fullName>
    </recommendedName>
</protein>
<dbReference type="InterPro" id="IPR001764">
    <property type="entry name" value="Glyco_hydro_3_N"/>
</dbReference>
<evidence type="ECO:0000256" key="1">
    <source>
        <dbReference type="ARBA" id="ARBA00005336"/>
    </source>
</evidence>
<evidence type="ECO:0000256" key="3">
    <source>
        <dbReference type="ARBA" id="ARBA00023295"/>
    </source>
</evidence>
<dbReference type="Pfam" id="PF00933">
    <property type="entry name" value="Glyco_hydro_3"/>
    <property type="match status" value="1"/>
</dbReference>
<name>A0ABP0UM63_9BRYO</name>
<dbReference type="NCBIfam" id="NF003740">
    <property type="entry name" value="PRK05337.1"/>
    <property type="match status" value="1"/>
</dbReference>
<keyword evidence="2" id="KW-0378">Hydrolase</keyword>
<dbReference type="InterPro" id="IPR050226">
    <property type="entry name" value="NagZ_Beta-hexosaminidase"/>
</dbReference>
<dbReference type="Gene3D" id="3.20.20.300">
    <property type="entry name" value="Glycoside hydrolase, family 3, N-terminal domain"/>
    <property type="match status" value="1"/>
</dbReference>